<accession>A0A402CMV4</accession>
<evidence type="ECO:0000313" key="2">
    <source>
        <dbReference type="Proteomes" id="UP000287519"/>
    </source>
</evidence>
<gene>
    <name evidence="1" type="ORF">Rhow_000517</name>
</gene>
<dbReference type="OrthoDB" id="506280at2"/>
<dbReference type="RefSeq" id="WP_124396413.1">
    <property type="nucleotide sequence ID" value="NZ_BHYM01000115.1"/>
</dbReference>
<organism evidence="1 2">
    <name type="scientific">Rhodococcus wratislaviensis</name>
    <name type="common">Tsukamurella wratislaviensis</name>
    <dbReference type="NCBI Taxonomy" id="44752"/>
    <lineage>
        <taxon>Bacteria</taxon>
        <taxon>Bacillati</taxon>
        <taxon>Actinomycetota</taxon>
        <taxon>Actinomycetes</taxon>
        <taxon>Mycobacteriales</taxon>
        <taxon>Nocardiaceae</taxon>
        <taxon>Rhodococcus</taxon>
    </lineage>
</organism>
<keyword evidence="2" id="KW-1185">Reference proteome</keyword>
<comment type="caution">
    <text evidence="1">The sequence shown here is derived from an EMBL/GenBank/DDBJ whole genome shotgun (WGS) entry which is preliminary data.</text>
</comment>
<dbReference type="AlphaFoldDB" id="A0A402CMV4"/>
<sequence>MPSTRSTPDLRRLVEYLNQITHDEVQVTALQLTCARHGDLENLIPSTYGGEIAAAKALTTARSRQSNGIVPS</sequence>
<reference evidence="1 2" key="1">
    <citation type="submission" date="2018-11" db="EMBL/GenBank/DDBJ databases">
        <title>Microbial catabolism of amino acid.</title>
        <authorList>
            <person name="Hibi M."/>
            <person name="Ogawa J."/>
        </authorList>
    </citation>
    <scope>NUCLEOTIDE SEQUENCE [LARGE SCALE GENOMIC DNA]</scope>
    <source>
        <strain evidence="1 2">C31-06</strain>
    </source>
</reference>
<evidence type="ECO:0000313" key="1">
    <source>
        <dbReference type="EMBL" id="GCE44891.1"/>
    </source>
</evidence>
<protein>
    <submittedName>
        <fullName evidence="1">Uncharacterized protein</fullName>
    </submittedName>
</protein>
<name>A0A402CMV4_RHOWR</name>
<dbReference type="EMBL" id="BHYM01000115">
    <property type="protein sequence ID" value="GCE44891.1"/>
    <property type="molecule type" value="Genomic_DNA"/>
</dbReference>
<dbReference type="Proteomes" id="UP000287519">
    <property type="component" value="Unassembled WGS sequence"/>
</dbReference>
<proteinExistence type="predicted"/>